<dbReference type="CDD" id="cd00086">
    <property type="entry name" value="homeodomain"/>
    <property type="match status" value="2"/>
</dbReference>
<keyword evidence="3 6" id="KW-0238">DNA-binding</keyword>
<gene>
    <name evidence="10" type="ORF">KIL84_010352</name>
</gene>
<dbReference type="GO" id="GO:0005634">
    <property type="term" value="C:nucleus"/>
    <property type="evidence" value="ECO:0007669"/>
    <property type="project" value="UniProtKB-SubCell"/>
</dbReference>
<reference evidence="10" key="1">
    <citation type="submission" date="2021-09" db="EMBL/GenBank/DDBJ databases">
        <title>The genome of Mauremys mutica provides insights into the evolution of semi-aquatic lifestyle.</title>
        <authorList>
            <person name="Gong S."/>
            <person name="Gao Y."/>
        </authorList>
    </citation>
    <scope>NUCLEOTIDE SEQUENCE</scope>
    <source>
        <strain evidence="10">MM-2020</strain>
        <tissue evidence="10">Muscle</tissue>
    </source>
</reference>
<feature type="compositionally biased region" description="Polar residues" evidence="8">
    <location>
        <begin position="288"/>
        <end position="316"/>
    </location>
</feature>
<organism evidence="10 11">
    <name type="scientific">Mauremys mutica</name>
    <name type="common">yellowpond turtle</name>
    <dbReference type="NCBI Taxonomy" id="74926"/>
    <lineage>
        <taxon>Eukaryota</taxon>
        <taxon>Metazoa</taxon>
        <taxon>Chordata</taxon>
        <taxon>Craniata</taxon>
        <taxon>Vertebrata</taxon>
        <taxon>Euteleostomi</taxon>
        <taxon>Archelosauria</taxon>
        <taxon>Testudinata</taxon>
        <taxon>Testudines</taxon>
        <taxon>Cryptodira</taxon>
        <taxon>Durocryptodira</taxon>
        <taxon>Testudinoidea</taxon>
        <taxon>Geoemydidae</taxon>
        <taxon>Geoemydinae</taxon>
        <taxon>Mauremys</taxon>
    </lineage>
</organism>
<evidence type="ECO:0000256" key="2">
    <source>
        <dbReference type="ARBA" id="ARBA00005661"/>
    </source>
</evidence>
<evidence type="ECO:0000259" key="9">
    <source>
        <dbReference type="PROSITE" id="PS50071"/>
    </source>
</evidence>
<protein>
    <recommendedName>
        <fullName evidence="9">Homeobox domain-containing protein</fullName>
    </recommendedName>
</protein>
<evidence type="ECO:0000313" key="10">
    <source>
        <dbReference type="EMBL" id="KAH1176650.1"/>
    </source>
</evidence>
<evidence type="ECO:0000256" key="3">
    <source>
        <dbReference type="ARBA" id="ARBA00023125"/>
    </source>
</evidence>
<dbReference type="InterPro" id="IPR001356">
    <property type="entry name" value="HD"/>
</dbReference>
<feature type="domain" description="Homeobox" evidence="9">
    <location>
        <begin position="317"/>
        <end position="377"/>
    </location>
</feature>
<dbReference type="PANTHER" id="PTHR24340:SF32">
    <property type="entry name" value="HOMEOBOX PROTEIN NKX-2.3"/>
    <property type="match status" value="1"/>
</dbReference>
<dbReference type="SUPFAM" id="SSF46689">
    <property type="entry name" value="Homeodomain-like"/>
    <property type="match status" value="2"/>
</dbReference>
<evidence type="ECO:0000256" key="8">
    <source>
        <dbReference type="SAM" id="MobiDB-lite"/>
    </source>
</evidence>
<feature type="region of interest" description="Disordered" evidence="8">
    <location>
        <begin position="288"/>
        <end position="326"/>
    </location>
</feature>
<sequence>MVRCGLSQPNQWFIKTSQRRNNTTEDEEEVLAFLLKNLIAHPMEMEGAWEFITLHQCKDFSWQLKDCQEMIKKAEEIKVEVDQGGNCRRREEEYELMRSSCEEEDMDLRKSLAADCFEPREKKDDPCERPKQRQRRKPRVLFSQAQVFELERRFKQQKYLSAPEREHLASLLKLTSTQVKIWFQNRRYKCKRQRQDKSLEFSAHPLPPRRVAVPVLVRDGKPCLGGSQGYTAPYNVTLSPYSYNTYYSGYSNSPYRANYSGSYSGGPASTTPASHIMNMSFNVSSAAQTQQEAYTETNLSDCENPLKSSPSNQRTPKQQKRSRAAFSHTQVIELERKFSHQKYLSAPERAHLAKNLKLTETQVKIWFQNRRYKTKRKQLASELSGLDKNSVFPVLKEDDVSRASLISVYNSYQYYPYLYYLNGWSPSLW</sequence>
<name>A0A9D3XCD7_9SAUR</name>
<dbReference type="PROSITE" id="PS00027">
    <property type="entry name" value="HOMEOBOX_1"/>
    <property type="match status" value="2"/>
</dbReference>
<dbReference type="InterPro" id="IPR050394">
    <property type="entry name" value="Homeobox_NK-like"/>
</dbReference>
<comment type="subcellular location">
    <subcellularLocation>
        <location evidence="1 6 7">Nucleus</location>
    </subcellularLocation>
</comment>
<keyword evidence="4 6" id="KW-0371">Homeobox</keyword>
<dbReference type="PRINTS" id="PR00024">
    <property type="entry name" value="HOMEOBOX"/>
</dbReference>
<feature type="domain" description="Homeobox" evidence="9">
    <location>
        <begin position="133"/>
        <end position="193"/>
    </location>
</feature>
<evidence type="ECO:0000256" key="7">
    <source>
        <dbReference type="RuleBase" id="RU000682"/>
    </source>
</evidence>
<dbReference type="Proteomes" id="UP000827986">
    <property type="component" value="Unassembled WGS sequence"/>
</dbReference>
<dbReference type="EMBL" id="JAHDVG010000474">
    <property type="protein sequence ID" value="KAH1176650.1"/>
    <property type="molecule type" value="Genomic_DNA"/>
</dbReference>
<keyword evidence="11" id="KW-1185">Reference proteome</keyword>
<evidence type="ECO:0000256" key="4">
    <source>
        <dbReference type="ARBA" id="ARBA00023155"/>
    </source>
</evidence>
<dbReference type="PROSITE" id="PS50071">
    <property type="entry name" value="HOMEOBOX_2"/>
    <property type="match status" value="2"/>
</dbReference>
<dbReference type="GO" id="GO:0000978">
    <property type="term" value="F:RNA polymerase II cis-regulatory region sequence-specific DNA binding"/>
    <property type="evidence" value="ECO:0007669"/>
    <property type="project" value="TreeGrafter"/>
</dbReference>
<dbReference type="InterPro" id="IPR020479">
    <property type="entry name" value="HD_metazoa"/>
</dbReference>
<proteinExistence type="inferred from homology"/>
<dbReference type="Gene3D" id="1.10.10.60">
    <property type="entry name" value="Homeodomain-like"/>
    <property type="match status" value="2"/>
</dbReference>
<keyword evidence="5 6" id="KW-0539">Nucleus</keyword>
<feature type="DNA-binding region" description="Homeobox" evidence="6">
    <location>
        <begin position="135"/>
        <end position="194"/>
    </location>
</feature>
<dbReference type="GO" id="GO:0000981">
    <property type="term" value="F:DNA-binding transcription factor activity, RNA polymerase II-specific"/>
    <property type="evidence" value="ECO:0007669"/>
    <property type="project" value="InterPro"/>
</dbReference>
<feature type="DNA-binding region" description="Homeobox" evidence="6">
    <location>
        <begin position="319"/>
        <end position="378"/>
    </location>
</feature>
<dbReference type="AlphaFoldDB" id="A0A9D3XCD7"/>
<dbReference type="InterPro" id="IPR009057">
    <property type="entry name" value="Homeodomain-like_sf"/>
</dbReference>
<evidence type="ECO:0000256" key="1">
    <source>
        <dbReference type="ARBA" id="ARBA00004123"/>
    </source>
</evidence>
<dbReference type="FunFam" id="1.10.10.60:FF:000078">
    <property type="entry name" value="NK2 homeobox 3"/>
    <property type="match status" value="1"/>
</dbReference>
<evidence type="ECO:0000313" key="11">
    <source>
        <dbReference type="Proteomes" id="UP000827986"/>
    </source>
</evidence>
<dbReference type="Pfam" id="PF00046">
    <property type="entry name" value="Homeodomain"/>
    <property type="match status" value="2"/>
</dbReference>
<dbReference type="FunFam" id="1.10.10.60:FF:000338">
    <property type="entry name" value="Homeobox protein Nkx-3.1"/>
    <property type="match status" value="1"/>
</dbReference>
<evidence type="ECO:0000256" key="5">
    <source>
        <dbReference type="ARBA" id="ARBA00023242"/>
    </source>
</evidence>
<dbReference type="PANTHER" id="PTHR24340">
    <property type="entry name" value="HOMEOBOX PROTEIN NKX"/>
    <property type="match status" value="1"/>
</dbReference>
<dbReference type="SMART" id="SM00389">
    <property type="entry name" value="HOX"/>
    <property type="match status" value="2"/>
</dbReference>
<evidence type="ECO:0000256" key="6">
    <source>
        <dbReference type="PROSITE-ProRule" id="PRU00108"/>
    </source>
</evidence>
<comment type="similarity">
    <text evidence="2">Belongs to the NK-2 homeobox family.</text>
</comment>
<comment type="caution">
    <text evidence="10">The sequence shown here is derived from an EMBL/GenBank/DDBJ whole genome shotgun (WGS) entry which is preliminary data.</text>
</comment>
<accession>A0A9D3XCD7</accession>
<dbReference type="InterPro" id="IPR017970">
    <property type="entry name" value="Homeobox_CS"/>
</dbReference>
<dbReference type="GO" id="GO:0030154">
    <property type="term" value="P:cell differentiation"/>
    <property type="evidence" value="ECO:0007669"/>
    <property type="project" value="TreeGrafter"/>
</dbReference>